<dbReference type="GO" id="GO:0008137">
    <property type="term" value="F:NADH dehydrogenase (ubiquinone) activity"/>
    <property type="evidence" value="ECO:0007669"/>
    <property type="project" value="InterPro"/>
</dbReference>
<dbReference type="RefSeq" id="WP_136130829.1">
    <property type="nucleotide sequence ID" value="NZ_PDKT01000001.1"/>
</dbReference>
<gene>
    <name evidence="11" type="ORF">CRV12_01110</name>
</gene>
<feature type="transmembrane region" description="Helical" evidence="8">
    <location>
        <begin position="451"/>
        <end position="470"/>
    </location>
</feature>
<organism evidence="11 12">
    <name type="scientific">Candidatus Pantoea edessiphila</name>
    <dbReference type="NCBI Taxonomy" id="2044610"/>
    <lineage>
        <taxon>Bacteria</taxon>
        <taxon>Pseudomonadati</taxon>
        <taxon>Pseudomonadota</taxon>
        <taxon>Gammaproteobacteria</taxon>
        <taxon>Enterobacterales</taxon>
        <taxon>Erwiniaceae</taxon>
        <taxon>Pantoea</taxon>
    </lineage>
</organism>
<feature type="transmembrane region" description="Helical" evidence="8">
    <location>
        <begin position="116"/>
        <end position="133"/>
    </location>
</feature>
<comment type="caution">
    <text evidence="11">The sequence shown here is derived from an EMBL/GenBank/DDBJ whole genome shotgun (WGS) entry which is preliminary data.</text>
</comment>
<evidence type="ECO:0000256" key="8">
    <source>
        <dbReference type="SAM" id="Phobius"/>
    </source>
</evidence>
<comment type="function">
    <text evidence="5">NDH-1 shuttles electrons from NADH, via FMN and iron-sulfur (Fe-S) centers, to quinones in the respiratory chain. Couples the redox reaction to proton translocation (for every two electrons transferred, four hydrogen ions are translocated across the cytoplasmic membrane), and thus conserves the redox energy in a proton gradient.</text>
</comment>
<dbReference type="GO" id="GO:0016020">
    <property type="term" value="C:membrane"/>
    <property type="evidence" value="ECO:0007669"/>
    <property type="project" value="UniProtKB-SubCell"/>
</dbReference>
<proteinExistence type="predicted"/>
<feature type="transmembrane region" description="Helical" evidence="8">
    <location>
        <begin position="29"/>
        <end position="52"/>
    </location>
</feature>
<feature type="transmembrane region" description="Helical" evidence="8">
    <location>
        <begin position="249"/>
        <end position="267"/>
    </location>
</feature>
<dbReference type="GO" id="GO:0015990">
    <property type="term" value="P:electron transport coupled proton transport"/>
    <property type="evidence" value="ECO:0007669"/>
    <property type="project" value="TreeGrafter"/>
</dbReference>
<evidence type="ECO:0000313" key="12">
    <source>
        <dbReference type="Proteomes" id="UP000296153"/>
    </source>
</evidence>
<dbReference type="PRINTS" id="PR01434">
    <property type="entry name" value="NADHDHGNASE5"/>
</dbReference>
<comment type="subunit">
    <text evidence="6">Composed of 13 different subunits. Subunits NuoA, H, J, K, L, M, N constitute the membrane sector of the complex.</text>
</comment>
<sequence length="607" mass="68057">MNLIFLTIIFPLLGFVVLACSCGYLSNKASEFIGISSVALSGIITIFIGYNFFLNNQISYHQVLWHWIHINNFNVSVKFVIDGLSLTMLFIITGIGFLIHLFSSWYMQAKEGFSRFFAYTNLFIASMITLVLADNLMLMFLGWECVGFCSYLLIGFYYTDIKNCKAAIKAFIITRIGDVFLIIALIIIYNQFGTLNLVEISNLAVSNSFDNRYIIQFITLFLLAGAIGKSAQLPLQTWLPDAMAGPTPVSALIHAATMVTAGVYLIARTYCLFLLAPEILNLVSVIGAITLIIASLSALVQTDIKRILAYSTMSQIGYMFLALGLKSWNAAIFHLMTHAFFKALMFLSSGSLILSCNHEQNIFKMGGLRKSLPFLYICFLVGGASLASIPIITSGFYSKEKIIMSTLNNNNIILMLVALCGTLLTSIYTFRMIFTIFHGQENITVKLCKGINYYIPLISLILLSTFIGAILTPPLRNVFPEDNCNETAKWTLEIISSILIITGILIARIITLRRYHVKNTSLGNFLYSLCYQAWGFDWIYDKLFVKSYMLVANLLKYDPLNNLFDSSVLLLRFINRTLLISENGYLRWYILSISIGALLLVISILIT</sequence>
<dbReference type="AlphaFoldDB" id="A0A2P5T0Y2"/>
<dbReference type="InterPro" id="IPR018393">
    <property type="entry name" value="NADHpl_OxRdtase_5_subgr"/>
</dbReference>
<dbReference type="InterPro" id="IPR001516">
    <property type="entry name" value="Proton_antipo_N"/>
</dbReference>
<protein>
    <submittedName>
        <fullName evidence="11">NADH-quinone oxidoreductase subunit L</fullName>
    </submittedName>
</protein>
<feature type="transmembrane region" description="Helical" evidence="8">
    <location>
        <begin position="331"/>
        <end position="354"/>
    </location>
</feature>
<evidence type="ECO:0000259" key="10">
    <source>
        <dbReference type="Pfam" id="PF00662"/>
    </source>
</evidence>
<evidence type="ECO:0000256" key="4">
    <source>
        <dbReference type="ARBA" id="ARBA00023136"/>
    </source>
</evidence>
<dbReference type="GO" id="GO:0042773">
    <property type="term" value="P:ATP synthesis coupled electron transport"/>
    <property type="evidence" value="ECO:0007669"/>
    <property type="project" value="InterPro"/>
</dbReference>
<dbReference type="PRINTS" id="PR01435">
    <property type="entry name" value="NPOXDRDTASE5"/>
</dbReference>
<evidence type="ECO:0000256" key="6">
    <source>
        <dbReference type="ARBA" id="ARBA00025811"/>
    </source>
</evidence>
<keyword evidence="4 8" id="KW-0472">Membrane</keyword>
<evidence type="ECO:0000256" key="5">
    <source>
        <dbReference type="ARBA" id="ARBA00025189"/>
    </source>
</evidence>
<reference evidence="11 12" key="1">
    <citation type="journal article" date="2018" name="Genome Biol. Evol.">
        <title>Cladogenesis and Genomic Streamlining in Extracellular Endosymbionts of Tropical Stink Bugs.</title>
        <authorList>
            <person name="Otero-Bravo A."/>
            <person name="Goffredi S."/>
            <person name="Sabree Z.L."/>
        </authorList>
    </citation>
    <scope>NUCLEOTIDE SEQUENCE [LARGE SCALE GENOMIC DNA]</scope>
    <source>
        <strain evidence="11 12">SoEE</strain>
    </source>
</reference>
<dbReference type="Gene3D" id="1.20.5.2700">
    <property type="match status" value="1"/>
</dbReference>
<keyword evidence="2 7" id="KW-0812">Transmembrane</keyword>
<comment type="subcellular location">
    <subcellularLocation>
        <location evidence="1">Endomembrane system</location>
        <topology evidence="1">Multi-pass membrane protein</topology>
    </subcellularLocation>
    <subcellularLocation>
        <location evidence="7">Membrane</location>
        <topology evidence="7">Multi-pass membrane protein</topology>
    </subcellularLocation>
</comment>
<dbReference type="Proteomes" id="UP000296153">
    <property type="component" value="Unassembled WGS sequence"/>
</dbReference>
<dbReference type="PANTHER" id="PTHR42829:SF2">
    <property type="entry name" value="NADH-UBIQUINONE OXIDOREDUCTASE CHAIN 5"/>
    <property type="match status" value="1"/>
</dbReference>
<evidence type="ECO:0000256" key="3">
    <source>
        <dbReference type="ARBA" id="ARBA00022989"/>
    </source>
</evidence>
<dbReference type="OrthoDB" id="9811798at2"/>
<dbReference type="GO" id="GO:0003954">
    <property type="term" value="F:NADH dehydrogenase activity"/>
    <property type="evidence" value="ECO:0007669"/>
    <property type="project" value="TreeGrafter"/>
</dbReference>
<dbReference type="InterPro" id="IPR003945">
    <property type="entry name" value="NU5C-like"/>
</dbReference>
<accession>A0A2P5T0Y2</accession>
<feature type="transmembrane region" description="Helical" evidence="8">
    <location>
        <begin position="279"/>
        <end position="300"/>
    </location>
</feature>
<dbReference type="InterPro" id="IPR001750">
    <property type="entry name" value="ND/Mrp_TM"/>
</dbReference>
<feature type="domain" description="NADH:quinone oxidoreductase/Mrp antiporter transmembrane" evidence="9">
    <location>
        <begin position="133"/>
        <end position="425"/>
    </location>
</feature>
<evidence type="ECO:0000256" key="2">
    <source>
        <dbReference type="ARBA" id="ARBA00022692"/>
    </source>
</evidence>
<dbReference type="EMBL" id="PDKT01000001">
    <property type="protein sequence ID" value="PPI88220.1"/>
    <property type="molecule type" value="Genomic_DNA"/>
</dbReference>
<dbReference type="PANTHER" id="PTHR42829">
    <property type="entry name" value="NADH-UBIQUINONE OXIDOREDUCTASE CHAIN 5"/>
    <property type="match status" value="1"/>
</dbReference>
<dbReference type="GO" id="GO:0012505">
    <property type="term" value="C:endomembrane system"/>
    <property type="evidence" value="ECO:0007669"/>
    <property type="project" value="UniProtKB-SubCell"/>
</dbReference>
<feature type="transmembrane region" description="Helical" evidence="8">
    <location>
        <begin position="412"/>
        <end position="430"/>
    </location>
</feature>
<feature type="transmembrane region" description="Helical" evidence="8">
    <location>
        <begin position="212"/>
        <end position="228"/>
    </location>
</feature>
<feature type="transmembrane region" description="Helical" evidence="8">
    <location>
        <begin position="307"/>
        <end position="325"/>
    </location>
</feature>
<evidence type="ECO:0000313" key="11">
    <source>
        <dbReference type="EMBL" id="PPI88220.1"/>
    </source>
</evidence>
<feature type="transmembrane region" description="Helical" evidence="8">
    <location>
        <begin position="490"/>
        <end position="510"/>
    </location>
</feature>
<dbReference type="Pfam" id="PF00361">
    <property type="entry name" value="Proton_antipo_M"/>
    <property type="match status" value="1"/>
</dbReference>
<feature type="transmembrane region" description="Helical" evidence="8">
    <location>
        <begin position="586"/>
        <end position="606"/>
    </location>
</feature>
<keyword evidence="3 8" id="KW-1133">Transmembrane helix</keyword>
<dbReference type="Pfam" id="PF00662">
    <property type="entry name" value="Proton_antipo_N"/>
    <property type="match status" value="1"/>
</dbReference>
<feature type="domain" description="NADH-Ubiquinone oxidoreductase (complex I) chain 5 N-terminal" evidence="10">
    <location>
        <begin position="67"/>
        <end position="117"/>
    </location>
</feature>
<feature type="transmembrane region" description="Helical" evidence="8">
    <location>
        <begin position="170"/>
        <end position="192"/>
    </location>
</feature>
<name>A0A2P5T0Y2_9GAMM</name>
<feature type="transmembrane region" description="Helical" evidence="8">
    <location>
        <begin position="139"/>
        <end position="158"/>
    </location>
</feature>
<evidence type="ECO:0000256" key="7">
    <source>
        <dbReference type="RuleBase" id="RU000320"/>
    </source>
</evidence>
<dbReference type="NCBIfam" id="TIGR01974">
    <property type="entry name" value="NDH_I_L"/>
    <property type="match status" value="1"/>
</dbReference>
<feature type="transmembrane region" description="Helical" evidence="8">
    <location>
        <begin position="87"/>
        <end position="107"/>
    </location>
</feature>
<evidence type="ECO:0000256" key="1">
    <source>
        <dbReference type="ARBA" id="ARBA00004127"/>
    </source>
</evidence>
<dbReference type="NCBIfam" id="NF005141">
    <property type="entry name" value="PRK06590.1"/>
    <property type="match status" value="1"/>
</dbReference>
<feature type="transmembrane region" description="Helical" evidence="8">
    <location>
        <begin position="374"/>
        <end position="392"/>
    </location>
</feature>
<evidence type="ECO:0000259" key="9">
    <source>
        <dbReference type="Pfam" id="PF00361"/>
    </source>
</evidence>